<dbReference type="KEGG" id="bic:LMTR13_15490"/>
<feature type="compositionally biased region" description="Low complexity" evidence="1">
    <location>
        <begin position="7"/>
        <end position="19"/>
    </location>
</feature>
<dbReference type="Proteomes" id="UP000092839">
    <property type="component" value="Chromosome"/>
</dbReference>
<organism evidence="2 3">
    <name type="scientific">Bradyrhizobium icense</name>
    <dbReference type="NCBI Taxonomy" id="1274631"/>
    <lineage>
        <taxon>Bacteria</taxon>
        <taxon>Pseudomonadati</taxon>
        <taxon>Pseudomonadota</taxon>
        <taxon>Alphaproteobacteria</taxon>
        <taxon>Hyphomicrobiales</taxon>
        <taxon>Nitrobacteraceae</taxon>
        <taxon>Bradyrhizobium</taxon>
    </lineage>
</organism>
<evidence type="ECO:0000256" key="1">
    <source>
        <dbReference type="SAM" id="MobiDB-lite"/>
    </source>
</evidence>
<gene>
    <name evidence="2" type="ORF">LMTR13_15490</name>
</gene>
<keyword evidence="3" id="KW-1185">Reference proteome</keyword>
<dbReference type="EMBL" id="CP016428">
    <property type="protein sequence ID" value="ANW01363.1"/>
    <property type="molecule type" value="Genomic_DNA"/>
</dbReference>
<evidence type="ECO:0000313" key="3">
    <source>
        <dbReference type="Proteomes" id="UP000092839"/>
    </source>
</evidence>
<dbReference type="AlphaFoldDB" id="A0A1B1UF32"/>
<proteinExistence type="predicted"/>
<evidence type="ECO:0000313" key="2">
    <source>
        <dbReference type="EMBL" id="ANW01363.1"/>
    </source>
</evidence>
<sequence>MGNAYPASSNRKQRSASSSVHNDTDTGWDEGADTERVALREENARLRALVVQLSNLVLRNVVDQHNSPQLMPVRRPRLD</sequence>
<feature type="region of interest" description="Disordered" evidence="1">
    <location>
        <begin position="1"/>
        <end position="34"/>
    </location>
</feature>
<reference evidence="2 3" key="1">
    <citation type="submission" date="2016-07" db="EMBL/GenBank/DDBJ databases">
        <title>Complete genome sequence of Bradyrhizobium icense LMTR 13T, a potential inoculant strain isolated from lima bean (Phaseolus lunatus) in Peru.</title>
        <authorList>
            <person name="Ormeno-Orrillo E."/>
            <person name="Duran D."/>
            <person name="Rogel M.A."/>
            <person name="Rey L."/>
            <person name="Imperial J."/>
            <person name="Ruiz-Argueso T."/>
            <person name="Martinez-Romero E."/>
        </authorList>
    </citation>
    <scope>NUCLEOTIDE SEQUENCE [LARGE SCALE GENOMIC DNA]</scope>
    <source>
        <strain evidence="2 3">LMTR 13</strain>
    </source>
</reference>
<name>A0A1B1UF32_9BRAD</name>
<protein>
    <submittedName>
        <fullName evidence="2">Uncharacterized protein</fullName>
    </submittedName>
</protein>
<accession>A0A1B1UF32</accession>